<gene>
    <name evidence="2" type="ORF">BA062_05845</name>
</gene>
<feature type="transmembrane region" description="Helical" evidence="1">
    <location>
        <begin position="256"/>
        <end position="275"/>
    </location>
</feature>
<keyword evidence="1" id="KW-0472">Membrane</keyword>
<accession>A0A318M3A3</accession>
<dbReference type="Proteomes" id="UP000247892">
    <property type="component" value="Unassembled WGS sequence"/>
</dbReference>
<organism evidence="2 3">
    <name type="scientific">Prauserella flavalba</name>
    <dbReference type="NCBI Taxonomy" id="1477506"/>
    <lineage>
        <taxon>Bacteria</taxon>
        <taxon>Bacillati</taxon>
        <taxon>Actinomycetota</taxon>
        <taxon>Actinomycetes</taxon>
        <taxon>Pseudonocardiales</taxon>
        <taxon>Pseudonocardiaceae</taxon>
        <taxon>Prauserella</taxon>
    </lineage>
</organism>
<dbReference type="OrthoDB" id="343560at2"/>
<evidence type="ECO:0000256" key="1">
    <source>
        <dbReference type="SAM" id="Phobius"/>
    </source>
</evidence>
<feature type="transmembrane region" description="Helical" evidence="1">
    <location>
        <begin position="287"/>
        <end position="307"/>
    </location>
</feature>
<dbReference type="RefSeq" id="WP_110335062.1">
    <property type="nucleotide sequence ID" value="NZ_MASU01000003.1"/>
</dbReference>
<feature type="transmembrane region" description="Helical" evidence="1">
    <location>
        <begin position="152"/>
        <end position="172"/>
    </location>
</feature>
<proteinExistence type="predicted"/>
<sequence>MSDLLGQARTWHRPMTICAGAMAAMAVVSAGGLLLDDRVLLGAPIWLKPFKFAVSIALYCVTWAWLLTLLRSRQRLAYRVSTGIAVILFVEYAIIVTQVVRGRASHFNASTPVDQVLFSVMGGSVAALWAGTLVLTILLLRTPIPDGASRWAIRLGAVISLVGAGLGALMLGPTSEQLESMRNGTPTGFIGAHSVGVADGGPAMPITGWSTTGGDLRIPHFVGMHALQVLPLLALLLGLLATRLPVLRDGTVRMRLMFVAGFAYAGLTGLVTWQALRGQPLLSPDAWTLAALAALVVTVTLATVLIITKREQGSFTPVFREQSSLAHPERTPR</sequence>
<keyword evidence="1" id="KW-0812">Transmembrane</keyword>
<reference evidence="2 3" key="1">
    <citation type="submission" date="2016-07" db="EMBL/GenBank/DDBJ databases">
        <title>Draft genome sequence of Prauserella sp. YIM 121212, isolated from alkaline soil.</title>
        <authorList>
            <person name="Ruckert C."/>
            <person name="Albersmeier A."/>
            <person name="Jiang C.-L."/>
            <person name="Jiang Y."/>
            <person name="Kalinowski J."/>
            <person name="Schneider O."/>
            <person name="Winkler A."/>
            <person name="Zotchev S.B."/>
        </authorList>
    </citation>
    <scope>NUCLEOTIDE SEQUENCE [LARGE SCALE GENOMIC DNA]</scope>
    <source>
        <strain evidence="2 3">YIM 121212</strain>
    </source>
</reference>
<evidence type="ECO:0000313" key="2">
    <source>
        <dbReference type="EMBL" id="PXY37266.1"/>
    </source>
</evidence>
<feature type="transmembrane region" description="Helical" evidence="1">
    <location>
        <begin position="15"/>
        <end position="35"/>
    </location>
</feature>
<dbReference type="AlphaFoldDB" id="A0A318M3A3"/>
<keyword evidence="1" id="KW-1133">Transmembrane helix</keyword>
<feature type="transmembrane region" description="Helical" evidence="1">
    <location>
        <begin position="76"/>
        <end position="96"/>
    </location>
</feature>
<evidence type="ECO:0000313" key="3">
    <source>
        <dbReference type="Proteomes" id="UP000247892"/>
    </source>
</evidence>
<name>A0A318M3A3_9PSEU</name>
<feature type="transmembrane region" description="Helical" evidence="1">
    <location>
        <begin position="225"/>
        <end position="244"/>
    </location>
</feature>
<feature type="transmembrane region" description="Helical" evidence="1">
    <location>
        <begin position="50"/>
        <end position="69"/>
    </location>
</feature>
<keyword evidence="3" id="KW-1185">Reference proteome</keyword>
<comment type="caution">
    <text evidence="2">The sequence shown here is derived from an EMBL/GenBank/DDBJ whole genome shotgun (WGS) entry which is preliminary data.</text>
</comment>
<protein>
    <submittedName>
        <fullName evidence="2">Uncharacterized protein</fullName>
    </submittedName>
</protein>
<feature type="transmembrane region" description="Helical" evidence="1">
    <location>
        <begin position="116"/>
        <end position="140"/>
    </location>
</feature>
<dbReference type="EMBL" id="MASU01000003">
    <property type="protein sequence ID" value="PXY37266.1"/>
    <property type="molecule type" value="Genomic_DNA"/>
</dbReference>